<reference evidence="1" key="1">
    <citation type="submission" date="2016-03" db="EMBL/GenBank/DDBJ databases">
        <authorList>
            <person name="Ploux O."/>
        </authorList>
    </citation>
    <scope>NUCLEOTIDE SEQUENCE</scope>
    <source>
        <strain evidence="1">UC10</strain>
    </source>
</reference>
<dbReference type="RefSeq" id="WP_184101062.1">
    <property type="nucleotide sequence ID" value="NZ_LT598653.1"/>
</dbReference>
<proteinExistence type="predicted"/>
<accession>A0A1Y5PVD8</accession>
<gene>
    <name evidence="1" type="ORF">SPPYR_1516</name>
</gene>
<dbReference type="AlphaFoldDB" id="A0A1Y5PVD8"/>
<name>A0A1Y5PVD8_9SPHN</name>
<sequence>MSACHSNPLVSFLKTYGPSPEADMLSDENVRDALDRFDVAPLEIPAPRLDEMVEALCGDTPRNVILTGTAGDGKTYHIRQFLLGKLALPPEQWPGRDPVLEVELPNGAQLRVIRDLSELEEEEKDAELAGLIACLKGERSDIRYLVAANDGQLLRYFRSSDLAGAPEIQAELARMLRFDRVEGPLDLALLNLSRTWSRDTVERIFGQILDHPQWDEGCEGCPGTGTDNPCPIRLNRALLRGDLGVGSIFRDRIEDVLRLGAANDSHVPIRFLIMLGVNILLGDRTTPDDPMLDCARARVRASRGQYAVCNPYENALGLNVPSARRSGYVVFHQMAALGLGEETNNLLDDALTRGVPEEVARHLFEADLLYGEQLFEPARRAYYVTADRDKADEFRRAIATQRRRAFFRLPDAGDGPASPWRLTMFHHAGLYLKVMEGLEGDGDKTLLDQVTRRLVKGLNRAYLGMMAEESDKLWLAGTIGRTDDTVGRIATVDAISRAAKFENIRLEMGEGAGRPRLRITSKSASGEIDPLDLRPLLFEYLLRVEEGSLPSSFSRQCQQEIRQFALIAAAAFGEGDQDEELNAVHVLSLGSSGQIDAKMLEV</sequence>
<evidence type="ECO:0000313" key="1">
    <source>
        <dbReference type="EMBL" id="SBV32636.1"/>
    </source>
</evidence>
<dbReference type="KEGG" id="sphu:SPPYR_1516"/>
<organism evidence="1">
    <name type="scientific">uncultured Sphingopyxis sp</name>
    <dbReference type="NCBI Taxonomy" id="310581"/>
    <lineage>
        <taxon>Bacteria</taxon>
        <taxon>Pseudomonadati</taxon>
        <taxon>Pseudomonadota</taxon>
        <taxon>Alphaproteobacteria</taxon>
        <taxon>Sphingomonadales</taxon>
        <taxon>Sphingomonadaceae</taxon>
        <taxon>Sphingopyxis</taxon>
        <taxon>environmental samples</taxon>
    </lineage>
</organism>
<dbReference type="EMBL" id="LT598653">
    <property type="protein sequence ID" value="SBV32636.1"/>
    <property type="molecule type" value="Genomic_DNA"/>
</dbReference>
<protein>
    <submittedName>
        <fullName evidence="1">Uncharacterized protein</fullName>
    </submittedName>
</protein>